<dbReference type="Gene3D" id="1.10.260.40">
    <property type="entry name" value="lambda repressor-like DNA-binding domains"/>
    <property type="match status" value="1"/>
</dbReference>
<sequence>MELNIKKIDSELKRMGKSWYWLSKQLGTSWQLVRYWKITKSLRGAEPIARFFNIEPKDLIL</sequence>
<proteinExistence type="predicted"/>
<dbReference type="AlphaFoldDB" id="A0A6M3LL45"/>
<accession>A0A6M3LL45</accession>
<evidence type="ECO:0000313" key="1">
    <source>
        <dbReference type="EMBL" id="QJA96117.1"/>
    </source>
</evidence>
<dbReference type="GO" id="GO:0003677">
    <property type="term" value="F:DNA binding"/>
    <property type="evidence" value="ECO:0007669"/>
    <property type="project" value="InterPro"/>
</dbReference>
<organism evidence="1">
    <name type="scientific">viral metagenome</name>
    <dbReference type="NCBI Taxonomy" id="1070528"/>
    <lineage>
        <taxon>unclassified sequences</taxon>
        <taxon>metagenomes</taxon>
        <taxon>organismal metagenomes</taxon>
    </lineage>
</organism>
<dbReference type="EMBL" id="MT143372">
    <property type="protein sequence ID" value="QJA96117.1"/>
    <property type="molecule type" value="Genomic_DNA"/>
</dbReference>
<protein>
    <submittedName>
        <fullName evidence="1">Uncharacterized protein</fullName>
    </submittedName>
</protein>
<name>A0A6M3LL45_9ZZZZ</name>
<dbReference type="InterPro" id="IPR010982">
    <property type="entry name" value="Lambda_DNA-bd_dom_sf"/>
</dbReference>
<reference evidence="1" key="1">
    <citation type="submission" date="2020-03" db="EMBL/GenBank/DDBJ databases">
        <title>The deep terrestrial virosphere.</title>
        <authorList>
            <person name="Holmfeldt K."/>
            <person name="Nilsson E."/>
            <person name="Simone D."/>
            <person name="Lopez-Fernandez M."/>
            <person name="Wu X."/>
            <person name="de Brujin I."/>
            <person name="Lundin D."/>
            <person name="Andersson A."/>
            <person name="Bertilsson S."/>
            <person name="Dopson M."/>
        </authorList>
    </citation>
    <scope>NUCLEOTIDE SEQUENCE</scope>
    <source>
        <strain evidence="1">MM415B04921</strain>
    </source>
</reference>
<gene>
    <name evidence="1" type="ORF">MM415B04921_0004</name>
</gene>